<accession>A0ABU5LT61</accession>
<feature type="transmembrane region" description="Helical" evidence="1">
    <location>
        <begin position="227"/>
        <end position="245"/>
    </location>
</feature>
<feature type="transmembrane region" description="Helical" evidence="1">
    <location>
        <begin position="286"/>
        <end position="310"/>
    </location>
</feature>
<keyword evidence="1" id="KW-0472">Membrane</keyword>
<dbReference type="RefSeq" id="WP_257575473.1">
    <property type="nucleotide sequence ID" value="NZ_CP079203.1"/>
</dbReference>
<keyword evidence="1" id="KW-1133">Transmembrane helix</keyword>
<keyword evidence="1" id="KW-0812">Transmembrane</keyword>
<feature type="transmembrane region" description="Helical" evidence="1">
    <location>
        <begin position="123"/>
        <end position="141"/>
    </location>
</feature>
<evidence type="ECO:0000256" key="1">
    <source>
        <dbReference type="SAM" id="Phobius"/>
    </source>
</evidence>
<dbReference type="EMBL" id="JAOBTW010000016">
    <property type="protein sequence ID" value="MDZ7283112.1"/>
    <property type="molecule type" value="Genomic_DNA"/>
</dbReference>
<evidence type="ECO:0000313" key="3">
    <source>
        <dbReference type="Proteomes" id="UP001292182"/>
    </source>
</evidence>
<gene>
    <name evidence="2" type="ORF">N4G62_13875</name>
</gene>
<sequence>MKAGRLFRQDRLILTNTIRATFGGWHDRAIAALMLLAALAAVHAWFADRPWRIAAWAAVVMGLSSGIGAGRLVGARLAFQAFDGLLAADALHPPTRKRYMAAWLGIGLGLLVVLVLITRSSLLVASVPAYLVGALVAGLTGGVRLPRRIAGTARLGWTLRAWLRRPIAGMLAAIVLLLLLLPARPLGINALMAVIGVGTLLSALALTPVDDAVVRFMTIAGLGSRRILLHHAKSMMAFLVIAVPGCWVWSGPVAGCVVFATGTAIVLLMTLRIFAYRLHGKRFADVLVSIFAGLLMLAAYAMPVALPIIAPVMLWQLHRRGQAKTWLLA</sequence>
<feature type="transmembrane region" description="Helical" evidence="1">
    <location>
        <begin position="99"/>
        <end position="117"/>
    </location>
</feature>
<organism evidence="2 3">
    <name type="scientific">Sphingomonas sanguinis</name>
    <dbReference type="NCBI Taxonomy" id="33051"/>
    <lineage>
        <taxon>Bacteria</taxon>
        <taxon>Pseudomonadati</taxon>
        <taxon>Pseudomonadota</taxon>
        <taxon>Alphaproteobacteria</taxon>
        <taxon>Sphingomonadales</taxon>
        <taxon>Sphingomonadaceae</taxon>
        <taxon>Sphingomonas</taxon>
    </lineage>
</organism>
<feature type="transmembrane region" description="Helical" evidence="1">
    <location>
        <begin position="251"/>
        <end position="274"/>
    </location>
</feature>
<feature type="transmembrane region" description="Helical" evidence="1">
    <location>
        <begin position="187"/>
        <end position="206"/>
    </location>
</feature>
<reference evidence="3" key="1">
    <citation type="submission" date="2023-07" db="EMBL/GenBank/DDBJ databases">
        <title>Whole genome sequence analysis of rice epiphytic Sphingomonas sanguinis OsEp_Plm_15B2.</title>
        <authorList>
            <person name="Sahu K.P."/>
            <person name="Asharani P."/>
            <person name="Reddy B."/>
            <person name="Kumar A."/>
        </authorList>
    </citation>
    <scope>NUCLEOTIDE SEQUENCE [LARGE SCALE GENOMIC DNA]</scope>
    <source>
        <strain evidence="3">OsEp_Plm_15B2</strain>
    </source>
</reference>
<comment type="caution">
    <text evidence="2">The sequence shown here is derived from an EMBL/GenBank/DDBJ whole genome shotgun (WGS) entry which is preliminary data.</text>
</comment>
<protein>
    <recommendedName>
        <fullName evidence="4">ABC transporter permease</fullName>
    </recommendedName>
</protein>
<proteinExistence type="predicted"/>
<name>A0ABU5LT61_9SPHN</name>
<feature type="transmembrane region" description="Helical" evidence="1">
    <location>
        <begin position="162"/>
        <end position="181"/>
    </location>
</feature>
<dbReference type="Proteomes" id="UP001292182">
    <property type="component" value="Unassembled WGS sequence"/>
</dbReference>
<feature type="transmembrane region" description="Helical" evidence="1">
    <location>
        <begin position="53"/>
        <end position="79"/>
    </location>
</feature>
<keyword evidence="3" id="KW-1185">Reference proteome</keyword>
<evidence type="ECO:0000313" key="2">
    <source>
        <dbReference type="EMBL" id="MDZ7283112.1"/>
    </source>
</evidence>
<feature type="transmembrane region" description="Helical" evidence="1">
    <location>
        <begin position="29"/>
        <end position="47"/>
    </location>
</feature>
<evidence type="ECO:0008006" key="4">
    <source>
        <dbReference type="Google" id="ProtNLM"/>
    </source>
</evidence>